<keyword evidence="3 7" id="KW-0819">tRNA processing</keyword>
<sequence length="324" mass="32924">MVGPPPAVAAVRVAVRAVLRSLPPGALVLVACSGGPDSSALAAAAAFEAPRAGRKAGLISVDHGLQGGSDARAADVAAWGAKLGLDPSEPVRVVVGAGGGPEAAARGARYAALASAAERHGAEAVLLGHTADDQAETVLLGLARGSGSRSAAGMAPERGIYRRPLLGLPRATLRAACAAESLPTWDDPHNVDPAYARSRIRAVLPALEEAAGGGLVAGLARSADLLRADADLLDELAVELLEKASDGDGLHVQPLADAHRALRGRVLRRWAIELGAPAGTLASSHVDALDALVTRWKGQGPVHLPTGIRIVRAQGALRRFDSLP</sequence>
<evidence type="ECO:0000259" key="8">
    <source>
        <dbReference type="Pfam" id="PF01171"/>
    </source>
</evidence>
<dbReference type="NCBIfam" id="TIGR02432">
    <property type="entry name" value="lysidine_TilS_N"/>
    <property type="match status" value="1"/>
</dbReference>
<dbReference type="InterPro" id="IPR014729">
    <property type="entry name" value="Rossmann-like_a/b/a_fold"/>
</dbReference>
<evidence type="ECO:0000256" key="1">
    <source>
        <dbReference type="ARBA" id="ARBA00022490"/>
    </source>
</evidence>
<dbReference type="PANTHER" id="PTHR43033:SF1">
    <property type="entry name" value="TRNA(ILE)-LYSIDINE SYNTHASE-RELATED"/>
    <property type="match status" value="1"/>
</dbReference>
<dbReference type="InterPro" id="IPR012094">
    <property type="entry name" value="tRNA_Ile_lys_synt"/>
</dbReference>
<evidence type="ECO:0000313" key="10">
    <source>
        <dbReference type="EMBL" id="TQS40591.1"/>
    </source>
</evidence>
<keyword evidence="2 7" id="KW-0436">Ligase</keyword>
<dbReference type="InParanoid" id="A0A545AH01"/>
<protein>
    <recommendedName>
        <fullName evidence="7">tRNA(Ile)-lysidine synthase</fullName>
        <ecNumber evidence="7">6.3.4.19</ecNumber>
    </recommendedName>
    <alternativeName>
        <fullName evidence="7">tRNA(Ile)-2-lysyl-cytidine synthase</fullName>
    </alternativeName>
    <alternativeName>
        <fullName evidence="7">tRNA(Ile)-lysidine synthetase</fullName>
    </alternativeName>
</protein>
<evidence type="ECO:0000256" key="2">
    <source>
        <dbReference type="ARBA" id="ARBA00022598"/>
    </source>
</evidence>
<dbReference type="AlphaFoldDB" id="A0A545AH01"/>
<dbReference type="InterPro" id="IPR015262">
    <property type="entry name" value="tRNA_Ile_lys_synt_subst-bd"/>
</dbReference>
<keyword evidence="5 7" id="KW-0067">ATP-binding</keyword>
<evidence type="ECO:0000256" key="6">
    <source>
        <dbReference type="ARBA" id="ARBA00048539"/>
    </source>
</evidence>
<feature type="binding site" evidence="7">
    <location>
        <begin position="33"/>
        <end position="38"/>
    </location>
    <ligand>
        <name>ATP</name>
        <dbReference type="ChEBI" id="CHEBI:30616"/>
    </ligand>
</feature>
<dbReference type="SUPFAM" id="SSF52402">
    <property type="entry name" value="Adenine nucleotide alpha hydrolases-like"/>
    <property type="match status" value="1"/>
</dbReference>
<comment type="subcellular location">
    <subcellularLocation>
        <location evidence="7">Cytoplasm</location>
    </subcellularLocation>
</comment>
<dbReference type="FunCoup" id="A0A545AH01">
    <property type="interactions" value="16"/>
</dbReference>
<dbReference type="GO" id="GO:0032267">
    <property type="term" value="F:tRNA(Ile)-lysidine synthase activity"/>
    <property type="evidence" value="ECO:0007669"/>
    <property type="project" value="UniProtKB-EC"/>
</dbReference>
<dbReference type="RefSeq" id="WP_142709015.1">
    <property type="nucleotide sequence ID" value="NZ_VIRS01000038.1"/>
</dbReference>
<accession>A0A545AH01</accession>
<dbReference type="Gene3D" id="1.20.59.20">
    <property type="match status" value="1"/>
</dbReference>
<dbReference type="HAMAP" id="MF_01161">
    <property type="entry name" value="tRNA_Ile_lys_synt"/>
    <property type="match status" value="1"/>
</dbReference>
<dbReference type="CDD" id="cd01992">
    <property type="entry name" value="TilS_N"/>
    <property type="match status" value="1"/>
</dbReference>
<comment type="catalytic activity">
    <reaction evidence="6 7">
        <text>cytidine(34) in tRNA(Ile2) + L-lysine + ATP = lysidine(34) in tRNA(Ile2) + AMP + diphosphate + H(+)</text>
        <dbReference type="Rhea" id="RHEA:43744"/>
        <dbReference type="Rhea" id="RHEA-COMP:10625"/>
        <dbReference type="Rhea" id="RHEA-COMP:10670"/>
        <dbReference type="ChEBI" id="CHEBI:15378"/>
        <dbReference type="ChEBI" id="CHEBI:30616"/>
        <dbReference type="ChEBI" id="CHEBI:32551"/>
        <dbReference type="ChEBI" id="CHEBI:33019"/>
        <dbReference type="ChEBI" id="CHEBI:82748"/>
        <dbReference type="ChEBI" id="CHEBI:83665"/>
        <dbReference type="ChEBI" id="CHEBI:456215"/>
        <dbReference type="EC" id="6.3.4.19"/>
    </reaction>
</comment>
<dbReference type="GO" id="GO:0005737">
    <property type="term" value="C:cytoplasm"/>
    <property type="evidence" value="ECO:0007669"/>
    <property type="project" value="UniProtKB-SubCell"/>
</dbReference>
<evidence type="ECO:0000256" key="4">
    <source>
        <dbReference type="ARBA" id="ARBA00022741"/>
    </source>
</evidence>
<dbReference type="Proteomes" id="UP000317982">
    <property type="component" value="Unassembled WGS sequence"/>
</dbReference>
<evidence type="ECO:0000259" key="9">
    <source>
        <dbReference type="Pfam" id="PF09179"/>
    </source>
</evidence>
<dbReference type="InterPro" id="IPR012795">
    <property type="entry name" value="tRNA_Ile_lys_synt_N"/>
</dbReference>
<dbReference type="SUPFAM" id="SSF82829">
    <property type="entry name" value="MesJ substrate recognition domain-like"/>
    <property type="match status" value="1"/>
</dbReference>
<keyword evidence="11" id="KW-1185">Reference proteome</keyword>
<gene>
    <name evidence="7 10" type="primary">tilS</name>
    <name evidence="10" type="ORF">FL583_34155</name>
</gene>
<name>A0A545AH01_9ACTN</name>
<dbReference type="GO" id="GO:0006400">
    <property type="term" value="P:tRNA modification"/>
    <property type="evidence" value="ECO:0007669"/>
    <property type="project" value="UniProtKB-UniRule"/>
</dbReference>
<comment type="function">
    <text evidence="7">Ligates lysine onto the cytidine present at position 34 of the AUA codon-specific tRNA(Ile) that contains the anticodon CAU, in an ATP-dependent manner. Cytidine is converted to lysidine, thus changing the amino acid specificity of the tRNA from methionine to isoleucine.</text>
</comment>
<evidence type="ECO:0000256" key="7">
    <source>
        <dbReference type="HAMAP-Rule" id="MF_01161"/>
    </source>
</evidence>
<dbReference type="InterPro" id="IPR011063">
    <property type="entry name" value="TilS/TtcA_N"/>
</dbReference>
<dbReference type="PANTHER" id="PTHR43033">
    <property type="entry name" value="TRNA(ILE)-LYSIDINE SYNTHASE-RELATED"/>
    <property type="match status" value="1"/>
</dbReference>
<feature type="domain" description="tRNA(Ile)-lysidine synthase substrate-binding" evidence="9">
    <location>
        <begin position="250"/>
        <end position="317"/>
    </location>
</feature>
<dbReference type="EMBL" id="VIRS01000038">
    <property type="protein sequence ID" value="TQS40591.1"/>
    <property type="molecule type" value="Genomic_DNA"/>
</dbReference>
<feature type="domain" description="tRNA(Ile)-lysidine/2-thiocytidine synthase N-terminal" evidence="8">
    <location>
        <begin position="28"/>
        <end position="202"/>
    </location>
</feature>
<dbReference type="Gene3D" id="3.40.50.620">
    <property type="entry name" value="HUPs"/>
    <property type="match status" value="1"/>
</dbReference>
<dbReference type="GO" id="GO:0005524">
    <property type="term" value="F:ATP binding"/>
    <property type="evidence" value="ECO:0007669"/>
    <property type="project" value="UniProtKB-UniRule"/>
</dbReference>
<dbReference type="EC" id="6.3.4.19" evidence="7"/>
<evidence type="ECO:0000313" key="11">
    <source>
        <dbReference type="Proteomes" id="UP000317982"/>
    </source>
</evidence>
<keyword evidence="4 7" id="KW-0547">Nucleotide-binding</keyword>
<comment type="caution">
    <text evidence="10">The sequence shown here is derived from an EMBL/GenBank/DDBJ whole genome shotgun (WGS) entry which is preliminary data.</text>
</comment>
<dbReference type="OrthoDB" id="5244702at2"/>
<dbReference type="Pfam" id="PF09179">
    <property type="entry name" value="TilS"/>
    <property type="match status" value="1"/>
</dbReference>
<evidence type="ECO:0000256" key="3">
    <source>
        <dbReference type="ARBA" id="ARBA00022694"/>
    </source>
</evidence>
<evidence type="ECO:0000256" key="5">
    <source>
        <dbReference type="ARBA" id="ARBA00022840"/>
    </source>
</evidence>
<keyword evidence="1 7" id="KW-0963">Cytoplasm</keyword>
<comment type="similarity">
    <text evidence="7">Belongs to the tRNA(Ile)-lysidine synthase family.</text>
</comment>
<proteinExistence type="inferred from homology"/>
<dbReference type="Pfam" id="PF01171">
    <property type="entry name" value="ATP_bind_3"/>
    <property type="match status" value="1"/>
</dbReference>
<reference evidence="10 11" key="1">
    <citation type="submission" date="2019-07" db="EMBL/GenBank/DDBJ databases">
        <title>Cryptosporangium phraense sp. nov., isolated from plant litter.</title>
        <authorList>
            <person name="Suriyachadkun C."/>
        </authorList>
    </citation>
    <scope>NUCLEOTIDE SEQUENCE [LARGE SCALE GENOMIC DNA]</scope>
    <source>
        <strain evidence="10 11">A-T 5661</strain>
    </source>
</reference>
<organism evidence="10 11">
    <name type="scientific">Cryptosporangium phraense</name>
    <dbReference type="NCBI Taxonomy" id="2593070"/>
    <lineage>
        <taxon>Bacteria</taxon>
        <taxon>Bacillati</taxon>
        <taxon>Actinomycetota</taxon>
        <taxon>Actinomycetes</taxon>
        <taxon>Cryptosporangiales</taxon>
        <taxon>Cryptosporangiaceae</taxon>
        <taxon>Cryptosporangium</taxon>
    </lineage>
</organism>
<comment type="domain">
    <text evidence="7">The N-terminal region contains the highly conserved SGGXDS motif, predicted to be a P-loop motif involved in ATP binding.</text>
</comment>